<dbReference type="EMBL" id="UINC01092579">
    <property type="protein sequence ID" value="SVC46283.1"/>
    <property type="molecule type" value="Genomic_DNA"/>
</dbReference>
<reference evidence="1" key="1">
    <citation type="submission" date="2018-05" db="EMBL/GenBank/DDBJ databases">
        <authorList>
            <person name="Lanie J.A."/>
            <person name="Ng W.-L."/>
            <person name="Kazmierczak K.M."/>
            <person name="Andrzejewski T.M."/>
            <person name="Davidsen T.M."/>
            <person name="Wayne K.J."/>
            <person name="Tettelin H."/>
            <person name="Glass J.I."/>
            <person name="Rusch D."/>
            <person name="Podicherti R."/>
            <person name="Tsui H.-C.T."/>
            <person name="Winkler M.E."/>
        </authorList>
    </citation>
    <scope>NUCLEOTIDE SEQUENCE</scope>
</reference>
<gene>
    <name evidence="1" type="ORF">METZ01_LOCUS299137</name>
</gene>
<protein>
    <submittedName>
        <fullName evidence="1">Uncharacterized protein</fullName>
    </submittedName>
</protein>
<accession>A0A382MBC0</accession>
<dbReference type="AlphaFoldDB" id="A0A382MBC0"/>
<proteinExistence type="predicted"/>
<sequence length="31" mass="3517">MLIGHLALMPIGNLAHINTGRHRLSRIELRL</sequence>
<evidence type="ECO:0000313" key="1">
    <source>
        <dbReference type="EMBL" id="SVC46283.1"/>
    </source>
</evidence>
<name>A0A382MBC0_9ZZZZ</name>
<organism evidence="1">
    <name type="scientific">marine metagenome</name>
    <dbReference type="NCBI Taxonomy" id="408172"/>
    <lineage>
        <taxon>unclassified sequences</taxon>
        <taxon>metagenomes</taxon>
        <taxon>ecological metagenomes</taxon>
    </lineage>
</organism>